<evidence type="ECO:0000256" key="2">
    <source>
        <dbReference type="ARBA" id="ARBA00022490"/>
    </source>
</evidence>
<dbReference type="PANTHER" id="PTHR33164">
    <property type="entry name" value="TRANSCRIPTIONAL REGULATOR, MARR FAMILY"/>
    <property type="match status" value="1"/>
</dbReference>
<evidence type="ECO:0000256" key="4">
    <source>
        <dbReference type="ARBA" id="ARBA00023125"/>
    </source>
</evidence>
<dbReference type="EMBL" id="JACIEE010000002">
    <property type="protein sequence ID" value="MBB3976023.1"/>
    <property type="molecule type" value="Genomic_DNA"/>
</dbReference>
<dbReference type="PROSITE" id="PS50995">
    <property type="entry name" value="HTH_MARR_2"/>
    <property type="match status" value="1"/>
</dbReference>
<dbReference type="InterPro" id="IPR000835">
    <property type="entry name" value="HTH_MarR-typ"/>
</dbReference>
<gene>
    <name evidence="8" type="ORF">GGQ64_001210</name>
</gene>
<dbReference type="AlphaFoldDB" id="A0A7W6GIC2"/>
<dbReference type="Proteomes" id="UP000574761">
    <property type="component" value="Unassembled WGS sequence"/>
</dbReference>
<dbReference type="GO" id="GO:0003677">
    <property type="term" value="F:DNA binding"/>
    <property type="evidence" value="ECO:0007669"/>
    <property type="project" value="UniProtKB-KW"/>
</dbReference>
<dbReference type="InterPro" id="IPR055166">
    <property type="entry name" value="Transc_reg_Sar_Rot_HTH"/>
</dbReference>
<evidence type="ECO:0000313" key="8">
    <source>
        <dbReference type="EMBL" id="MBB3976023.1"/>
    </source>
</evidence>
<keyword evidence="9" id="KW-1185">Reference proteome</keyword>
<dbReference type="InterPro" id="IPR039422">
    <property type="entry name" value="MarR/SlyA-like"/>
</dbReference>
<feature type="region of interest" description="Disordered" evidence="6">
    <location>
        <begin position="152"/>
        <end position="174"/>
    </location>
</feature>
<dbReference type="SUPFAM" id="SSF46785">
    <property type="entry name" value="Winged helix' DNA-binding domain"/>
    <property type="match status" value="1"/>
</dbReference>
<dbReference type="GO" id="GO:0003700">
    <property type="term" value="F:DNA-binding transcription factor activity"/>
    <property type="evidence" value="ECO:0007669"/>
    <property type="project" value="InterPro"/>
</dbReference>
<dbReference type="GO" id="GO:0005737">
    <property type="term" value="C:cytoplasm"/>
    <property type="evidence" value="ECO:0007669"/>
    <property type="project" value="UniProtKB-SubCell"/>
</dbReference>
<evidence type="ECO:0000259" key="7">
    <source>
        <dbReference type="PROSITE" id="PS50995"/>
    </source>
</evidence>
<dbReference type="PRINTS" id="PR00598">
    <property type="entry name" value="HTHMARR"/>
</dbReference>
<evidence type="ECO:0000313" key="9">
    <source>
        <dbReference type="Proteomes" id="UP000574761"/>
    </source>
</evidence>
<dbReference type="InterPro" id="IPR036388">
    <property type="entry name" value="WH-like_DNA-bd_sf"/>
</dbReference>
<reference evidence="8 9" key="1">
    <citation type="submission" date="2020-08" db="EMBL/GenBank/DDBJ databases">
        <title>Genomic Encyclopedia of Type Strains, Phase IV (KMG-IV): sequencing the most valuable type-strain genomes for metagenomic binning, comparative biology and taxonomic classification.</title>
        <authorList>
            <person name="Goeker M."/>
        </authorList>
    </citation>
    <scope>NUCLEOTIDE SEQUENCE [LARGE SCALE GENOMIC DNA]</scope>
    <source>
        <strain evidence="8 9">DSM 100211</strain>
    </source>
</reference>
<dbReference type="FunFam" id="1.10.10.10:FF:000163">
    <property type="entry name" value="MarR family transcriptional regulator"/>
    <property type="match status" value="1"/>
</dbReference>
<comment type="subcellular location">
    <subcellularLocation>
        <location evidence="1">Cytoplasm</location>
    </subcellularLocation>
</comment>
<accession>A0A7W6GIC2</accession>
<dbReference type="SMART" id="SM00347">
    <property type="entry name" value="HTH_MARR"/>
    <property type="match status" value="1"/>
</dbReference>
<evidence type="ECO:0000256" key="3">
    <source>
        <dbReference type="ARBA" id="ARBA00023015"/>
    </source>
</evidence>
<keyword evidence="2" id="KW-0963">Cytoplasm</keyword>
<evidence type="ECO:0000256" key="5">
    <source>
        <dbReference type="ARBA" id="ARBA00023163"/>
    </source>
</evidence>
<feature type="domain" description="HTH marR-type" evidence="7">
    <location>
        <begin position="20"/>
        <end position="150"/>
    </location>
</feature>
<dbReference type="RefSeq" id="WP_183800495.1">
    <property type="nucleotide sequence ID" value="NZ_JACIEE010000002.1"/>
</dbReference>
<name>A0A7W6GIC2_9HYPH</name>
<dbReference type="InterPro" id="IPR036390">
    <property type="entry name" value="WH_DNA-bd_sf"/>
</dbReference>
<protein>
    <submittedName>
        <fullName evidence="8">DNA-binding MarR family transcriptional regulator</fullName>
    </submittedName>
</protein>
<sequence length="174" mass="18643">MANKRAIPDIQINDAMLALDRQLCFAIYSAAHAFNRTYKPLLEPHGLTYPQYLVLLSLWQDDAKTVKALGEALHLDSGTLSPLLKRLEASGYIARTRDRADERQVLITLTGKGKEMKAAAGGILMEIGKASGCTVEELGALGAGLQALADNLRAGHSHSQDPDPADQPEGAPGK</sequence>
<dbReference type="Pfam" id="PF22381">
    <property type="entry name" value="Staph_reg_Sar_Rot"/>
    <property type="match status" value="1"/>
</dbReference>
<evidence type="ECO:0000256" key="6">
    <source>
        <dbReference type="SAM" id="MobiDB-lite"/>
    </source>
</evidence>
<evidence type="ECO:0000256" key="1">
    <source>
        <dbReference type="ARBA" id="ARBA00004496"/>
    </source>
</evidence>
<dbReference type="PANTHER" id="PTHR33164:SF5">
    <property type="entry name" value="ORGANIC HYDROPEROXIDE RESISTANCE TRANSCRIPTIONAL REGULATOR"/>
    <property type="match status" value="1"/>
</dbReference>
<dbReference type="Gene3D" id="1.10.10.10">
    <property type="entry name" value="Winged helix-like DNA-binding domain superfamily/Winged helix DNA-binding domain"/>
    <property type="match status" value="1"/>
</dbReference>
<organism evidence="8 9">
    <name type="scientific">Mycoplana azooxidifex</name>
    <dbReference type="NCBI Taxonomy" id="1636188"/>
    <lineage>
        <taxon>Bacteria</taxon>
        <taxon>Pseudomonadati</taxon>
        <taxon>Pseudomonadota</taxon>
        <taxon>Alphaproteobacteria</taxon>
        <taxon>Hyphomicrobiales</taxon>
        <taxon>Rhizobiaceae</taxon>
        <taxon>Mycoplana</taxon>
    </lineage>
</organism>
<proteinExistence type="predicted"/>
<comment type="caution">
    <text evidence="8">The sequence shown here is derived from an EMBL/GenBank/DDBJ whole genome shotgun (WGS) entry which is preliminary data.</text>
</comment>
<dbReference type="GO" id="GO:0006950">
    <property type="term" value="P:response to stress"/>
    <property type="evidence" value="ECO:0007669"/>
    <property type="project" value="TreeGrafter"/>
</dbReference>
<keyword evidence="4 8" id="KW-0238">DNA-binding</keyword>
<keyword evidence="3" id="KW-0805">Transcription regulation</keyword>
<keyword evidence="5" id="KW-0804">Transcription</keyword>